<dbReference type="AlphaFoldDB" id="A0A6J8DSX7"/>
<dbReference type="PANTHER" id="PTHR34239:SF2">
    <property type="entry name" value="TRANSPOSABLE ELEMENT P TRANSPOSASE_THAP9 CONSERVED DOMAIN-CONTAINING PROTEIN"/>
    <property type="match status" value="1"/>
</dbReference>
<dbReference type="EMBL" id="CACVKT020007820">
    <property type="protein sequence ID" value="CAC5411025.1"/>
    <property type="molecule type" value="Genomic_DNA"/>
</dbReference>
<feature type="region of interest" description="Disordered" evidence="1">
    <location>
        <begin position="1"/>
        <end position="27"/>
    </location>
</feature>
<feature type="region of interest" description="Disordered" evidence="1">
    <location>
        <begin position="128"/>
        <end position="148"/>
    </location>
</feature>
<name>A0A6J8DSX7_MYTCO</name>
<dbReference type="PANTHER" id="PTHR34239">
    <property type="entry name" value="APPLE DOMAIN-CONTAINING PROTEIN"/>
    <property type="match status" value="1"/>
</dbReference>
<dbReference type="Proteomes" id="UP000507470">
    <property type="component" value="Unassembled WGS sequence"/>
</dbReference>
<sequence length="449" mass="50457">MASNSSDSDNNGFAQHGSAGITRKHSSSELSSLKEQLVMIETDTGNFVVPGMIENVLVDEEGGVYNDGHMMPHNSSAKSVKSRTSRDVAIETTSRRSRDENKDTSGQPDLYQMMIQTQIMMQEAMKNREEVDVNTDHSESGDDSNQEDDVGMALEKLCEVADKVQPDACTTDMQVDDEDDFMQSLGDFLSSEDKLGPKVSNSLAGIVNTGMKQKVSEDKIKLMLKKYLRPENCEALAPVHVNLPIWKTLNRQTKNIDIMIQKNQGILCKGMILQVTLMDKLLNLSKGNKGIEPSEVGEVLSLVKDSFVFTQMAYSDLNVKRRQLIKTNLRPCYRSLCPDNAPISDKLFGDSLVDKVKEVDIANRMGRKLGKVKSFLPATSTDNREHRVNNNFNTGFTSNRFPAPYIIPENLFRFKSQNNSFRPSFSHTNDHFLGKRPVMRNSFKKKDRH</sequence>
<keyword evidence="3" id="KW-1185">Reference proteome</keyword>
<evidence type="ECO:0000313" key="3">
    <source>
        <dbReference type="Proteomes" id="UP000507470"/>
    </source>
</evidence>
<dbReference type="OrthoDB" id="6148087at2759"/>
<accession>A0A6J8DSX7</accession>
<feature type="compositionally biased region" description="Basic and acidic residues" evidence="1">
    <location>
        <begin position="128"/>
        <end position="140"/>
    </location>
</feature>
<organism evidence="2 3">
    <name type="scientific">Mytilus coruscus</name>
    <name type="common">Sea mussel</name>
    <dbReference type="NCBI Taxonomy" id="42192"/>
    <lineage>
        <taxon>Eukaryota</taxon>
        <taxon>Metazoa</taxon>
        <taxon>Spiralia</taxon>
        <taxon>Lophotrochozoa</taxon>
        <taxon>Mollusca</taxon>
        <taxon>Bivalvia</taxon>
        <taxon>Autobranchia</taxon>
        <taxon>Pteriomorphia</taxon>
        <taxon>Mytilida</taxon>
        <taxon>Mytiloidea</taxon>
        <taxon>Mytilidae</taxon>
        <taxon>Mytilinae</taxon>
        <taxon>Mytilus</taxon>
    </lineage>
</organism>
<feature type="region of interest" description="Disordered" evidence="1">
    <location>
        <begin position="67"/>
        <end position="108"/>
    </location>
</feature>
<protein>
    <submittedName>
        <fullName evidence="2">Uncharacterized protein</fullName>
    </submittedName>
</protein>
<evidence type="ECO:0000256" key="1">
    <source>
        <dbReference type="SAM" id="MobiDB-lite"/>
    </source>
</evidence>
<feature type="compositionally biased region" description="Basic and acidic residues" evidence="1">
    <location>
        <begin position="84"/>
        <end position="103"/>
    </location>
</feature>
<proteinExistence type="predicted"/>
<evidence type="ECO:0000313" key="2">
    <source>
        <dbReference type="EMBL" id="CAC5411025.1"/>
    </source>
</evidence>
<gene>
    <name evidence="2" type="ORF">MCOR_44161</name>
</gene>
<feature type="compositionally biased region" description="Polar residues" evidence="1">
    <location>
        <begin position="1"/>
        <end position="13"/>
    </location>
</feature>
<reference evidence="2 3" key="1">
    <citation type="submission" date="2020-06" db="EMBL/GenBank/DDBJ databases">
        <authorList>
            <person name="Li R."/>
            <person name="Bekaert M."/>
        </authorList>
    </citation>
    <scope>NUCLEOTIDE SEQUENCE [LARGE SCALE GENOMIC DNA]</scope>
    <source>
        <strain evidence="3">wild</strain>
    </source>
</reference>